<gene>
    <name evidence="1" type="ORF">AKJ36_00580</name>
</gene>
<sequence length="59" mass="6994">MKSAYRSQFFNPLPFNMHRVHANDATGLENSENLLQQTYFIIYLVKNIDEKNEIDLTIF</sequence>
<evidence type="ECO:0000313" key="2">
    <source>
        <dbReference type="Proteomes" id="UP000070155"/>
    </source>
</evidence>
<dbReference type="EMBL" id="LHXQ01000004">
    <property type="protein sequence ID" value="KXA95429.1"/>
    <property type="molecule type" value="Genomic_DNA"/>
</dbReference>
<organism evidence="1 2">
    <name type="scientific">candidate division MSBL1 archaeon SCGC-AAA259I07</name>
    <dbReference type="NCBI Taxonomy" id="1698266"/>
    <lineage>
        <taxon>Archaea</taxon>
        <taxon>Methanobacteriati</taxon>
        <taxon>Methanobacteriota</taxon>
        <taxon>candidate division MSBL1</taxon>
    </lineage>
</organism>
<dbReference type="AlphaFoldDB" id="A0A133UMP5"/>
<dbReference type="Proteomes" id="UP000070155">
    <property type="component" value="Unassembled WGS sequence"/>
</dbReference>
<proteinExistence type="predicted"/>
<accession>A0A133UMP5</accession>
<evidence type="ECO:0000313" key="1">
    <source>
        <dbReference type="EMBL" id="KXA95429.1"/>
    </source>
</evidence>
<name>A0A133UMP5_9EURY</name>
<comment type="caution">
    <text evidence="1">The sequence shown here is derived from an EMBL/GenBank/DDBJ whole genome shotgun (WGS) entry which is preliminary data.</text>
</comment>
<keyword evidence="2" id="KW-1185">Reference proteome</keyword>
<reference evidence="1 2" key="1">
    <citation type="journal article" date="2016" name="Sci. Rep.">
        <title>Metabolic traits of an uncultured archaeal lineage -MSBL1- from brine pools of the Red Sea.</title>
        <authorList>
            <person name="Mwirichia R."/>
            <person name="Alam I."/>
            <person name="Rashid M."/>
            <person name="Vinu M."/>
            <person name="Ba-Alawi W."/>
            <person name="Anthony Kamau A."/>
            <person name="Kamanda Ngugi D."/>
            <person name="Goker M."/>
            <person name="Klenk H.P."/>
            <person name="Bajic V."/>
            <person name="Stingl U."/>
        </authorList>
    </citation>
    <scope>NUCLEOTIDE SEQUENCE [LARGE SCALE GENOMIC DNA]</scope>
    <source>
        <strain evidence="1">SCGC-AAA259I07</strain>
    </source>
</reference>
<protein>
    <submittedName>
        <fullName evidence="1">Uncharacterized protein</fullName>
    </submittedName>
</protein>